<accession>A0A9X4MUC2</accession>
<keyword evidence="2" id="KW-1185">Reference proteome</keyword>
<sequence length="343" mass="37657">MALKINKFLNEQKNYYPFGLQHGSYNTPARDYRPIDDAREIETVDRNPYKYKYNSKEWQDELGLNVTAMDFRQYDNALGRFVSPDALSELAPMHTPYRFGFNNPVYWRDPSGLFENNDLAICPTCPNTPEFQTFIDDPNIIYDYDAVTKEITEVGYVLEATVATTNSSPSTTDYIGWGNDFVGGVGDGLWETQNKGGSFRLFKNKATGNELAPKYYPDNRFGSGKASKHPVYNVSKTLKKGTLVSSVILEIPDVAEAVADDKGFGKKAKKETAGAIGSIFGGIWLGGKTGAFVSSYTGNPWIIGGATIVGGVVGGFAGESAAETLVESIPESSYKGELILNKR</sequence>
<dbReference type="Gene3D" id="2.180.10.10">
    <property type="entry name" value="RHS repeat-associated core"/>
    <property type="match status" value="1"/>
</dbReference>
<dbReference type="Proteomes" id="UP001152599">
    <property type="component" value="Unassembled WGS sequence"/>
</dbReference>
<reference evidence="1" key="1">
    <citation type="submission" date="2022-07" db="EMBL/GenBank/DDBJ databases">
        <title>Description and genome-wide analysis of Profundicola chukchiensis gen. nov., sp. nov., marine bacteria isolated from bottom sediments of the Chukchi Sea.</title>
        <authorList>
            <person name="Romanenko L."/>
            <person name="Otstavnykh N."/>
            <person name="Kurilenko V."/>
            <person name="Eremeev V."/>
            <person name="Velansky P."/>
            <person name="Mikhailov V."/>
            <person name="Isaeva M."/>
        </authorList>
    </citation>
    <scope>NUCLEOTIDE SEQUENCE</scope>
    <source>
        <strain evidence="1">KMM 9713</strain>
    </source>
</reference>
<dbReference type="NCBIfam" id="TIGR03696">
    <property type="entry name" value="Rhs_assc_core"/>
    <property type="match status" value="1"/>
</dbReference>
<protein>
    <recommendedName>
        <fullName evidence="3">RHS repeat-associated core domain-containing protein</fullName>
    </recommendedName>
</protein>
<organism evidence="1 2">
    <name type="scientific">Profundicola chukchiensis</name>
    <dbReference type="NCBI Taxonomy" id="2961959"/>
    <lineage>
        <taxon>Bacteria</taxon>
        <taxon>Pseudomonadati</taxon>
        <taxon>Bacteroidota</taxon>
        <taxon>Flavobacteriia</taxon>
        <taxon>Flavobacteriales</taxon>
        <taxon>Weeksellaceae</taxon>
        <taxon>Profundicola</taxon>
    </lineage>
</organism>
<name>A0A9X4MUC2_9FLAO</name>
<proteinExistence type="predicted"/>
<evidence type="ECO:0000313" key="2">
    <source>
        <dbReference type="Proteomes" id="UP001152599"/>
    </source>
</evidence>
<dbReference type="EMBL" id="JANCMU010000001">
    <property type="protein sequence ID" value="MDG4945066.1"/>
    <property type="molecule type" value="Genomic_DNA"/>
</dbReference>
<dbReference type="InterPro" id="IPR022385">
    <property type="entry name" value="Rhs_assc_core"/>
</dbReference>
<evidence type="ECO:0000313" key="1">
    <source>
        <dbReference type="EMBL" id="MDG4945066.1"/>
    </source>
</evidence>
<dbReference type="RefSeq" id="WP_304419788.1">
    <property type="nucleotide sequence ID" value="NZ_JANCMU010000001.1"/>
</dbReference>
<comment type="caution">
    <text evidence="1">The sequence shown here is derived from an EMBL/GenBank/DDBJ whole genome shotgun (WGS) entry which is preliminary data.</text>
</comment>
<dbReference type="AlphaFoldDB" id="A0A9X4MUC2"/>
<gene>
    <name evidence="1" type="ORF">NMK71_01445</name>
</gene>
<evidence type="ECO:0008006" key="3">
    <source>
        <dbReference type="Google" id="ProtNLM"/>
    </source>
</evidence>